<gene>
    <name evidence="11" type="ORF">JFN93_04890</name>
</gene>
<keyword evidence="5 9" id="KW-0479">Metal-binding</keyword>
<dbReference type="PANTHER" id="PTHR39163">
    <property type="entry name" value="FERREDOXIN"/>
    <property type="match status" value="1"/>
</dbReference>
<keyword evidence="3 9" id="KW-0813">Transport</keyword>
<evidence type="ECO:0000256" key="4">
    <source>
        <dbReference type="ARBA" id="ARBA00022485"/>
    </source>
</evidence>
<evidence type="ECO:0000256" key="5">
    <source>
        <dbReference type="ARBA" id="ARBA00022723"/>
    </source>
</evidence>
<dbReference type="GO" id="GO:0051539">
    <property type="term" value="F:4 iron, 4 sulfur cluster binding"/>
    <property type="evidence" value="ECO:0007669"/>
    <property type="project" value="UniProtKB-KW"/>
</dbReference>
<protein>
    <recommendedName>
        <fullName evidence="9">Ferredoxin</fullName>
    </recommendedName>
</protein>
<dbReference type="InterPro" id="IPR017896">
    <property type="entry name" value="4Fe4S_Fe-S-bd"/>
</dbReference>
<dbReference type="InterPro" id="IPR001080">
    <property type="entry name" value="3Fe4S_ferredoxin"/>
</dbReference>
<proteinExistence type="predicted"/>
<evidence type="ECO:0000256" key="1">
    <source>
        <dbReference type="ARBA" id="ARBA00001966"/>
    </source>
</evidence>
<evidence type="ECO:0000256" key="2">
    <source>
        <dbReference type="ARBA" id="ARBA00003532"/>
    </source>
</evidence>
<dbReference type="GO" id="GO:0009055">
    <property type="term" value="F:electron transfer activity"/>
    <property type="evidence" value="ECO:0007669"/>
    <property type="project" value="UniProtKB-UniRule"/>
</dbReference>
<evidence type="ECO:0000256" key="3">
    <source>
        <dbReference type="ARBA" id="ARBA00022448"/>
    </source>
</evidence>
<dbReference type="EMBL" id="JAEMHM010000003">
    <property type="protein sequence ID" value="MBJ6724038.1"/>
    <property type="molecule type" value="Genomic_DNA"/>
</dbReference>
<organism evidence="11 12">
    <name type="scientific">Geomesophilobacter sediminis</name>
    <dbReference type="NCBI Taxonomy" id="2798584"/>
    <lineage>
        <taxon>Bacteria</taxon>
        <taxon>Pseudomonadati</taxon>
        <taxon>Thermodesulfobacteriota</taxon>
        <taxon>Desulfuromonadia</taxon>
        <taxon>Geobacterales</taxon>
        <taxon>Geobacteraceae</taxon>
        <taxon>Geomesophilobacter</taxon>
    </lineage>
</organism>
<keyword evidence="4" id="KW-0004">4Fe-4S</keyword>
<evidence type="ECO:0000313" key="11">
    <source>
        <dbReference type="EMBL" id="MBJ6724038.1"/>
    </source>
</evidence>
<dbReference type="PANTHER" id="PTHR39163:SF1">
    <property type="entry name" value="FERREDOXIN"/>
    <property type="match status" value="1"/>
</dbReference>
<reference evidence="11" key="1">
    <citation type="submission" date="2020-12" db="EMBL/GenBank/DDBJ databases">
        <title>Geomonas sp. Red875, isolated from river sediment.</title>
        <authorList>
            <person name="Xu Z."/>
            <person name="Zhang Z."/>
            <person name="Masuda Y."/>
            <person name="Itoh H."/>
            <person name="Senoo K."/>
        </authorList>
    </citation>
    <scope>NUCLEOTIDE SEQUENCE</scope>
    <source>
        <strain evidence="11">Red875</strain>
    </source>
</reference>
<evidence type="ECO:0000256" key="6">
    <source>
        <dbReference type="ARBA" id="ARBA00022982"/>
    </source>
</evidence>
<sequence length="61" mass="6788">MATPYVDKSVCISCELCANMVPEVFRMGDDGFAECFDPQGAPEEKIQEAMDSCPVNCIHWQ</sequence>
<keyword evidence="7 9" id="KW-0408">Iron</keyword>
<dbReference type="Proteomes" id="UP000636888">
    <property type="component" value="Unassembled WGS sequence"/>
</dbReference>
<evidence type="ECO:0000259" key="10">
    <source>
        <dbReference type="PROSITE" id="PS51379"/>
    </source>
</evidence>
<dbReference type="GO" id="GO:0005506">
    <property type="term" value="F:iron ion binding"/>
    <property type="evidence" value="ECO:0007669"/>
    <property type="project" value="UniProtKB-UniRule"/>
</dbReference>
<comment type="cofactor">
    <cofactor evidence="1">
        <name>[4Fe-4S] cluster</name>
        <dbReference type="ChEBI" id="CHEBI:49883"/>
    </cofactor>
</comment>
<evidence type="ECO:0000256" key="9">
    <source>
        <dbReference type="RuleBase" id="RU368020"/>
    </source>
</evidence>
<dbReference type="AlphaFoldDB" id="A0A8J7IML7"/>
<dbReference type="SUPFAM" id="SSF54862">
    <property type="entry name" value="4Fe-4S ferredoxins"/>
    <property type="match status" value="1"/>
</dbReference>
<keyword evidence="6 9" id="KW-0249">Electron transport</keyword>
<comment type="function">
    <text evidence="2 9">Ferredoxins are iron-sulfur proteins that transfer electrons in a wide variety of metabolic reactions.</text>
</comment>
<evidence type="ECO:0000313" key="12">
    <source>
        <dbReference type="Proteomes" id="UP000636888"/>
    </source>
</evidence>
<dbReference type="RefSeq" id="WP_199382876.1">
    <property type="nucleotide sequence ID" value="NZ_JAEMHM010000003.1"/>
</dbReference>
<dbReference type="PROSITE" id="PS51379">
    <property type="entry name" value="4FE4S_FER_2"/>
    <property type="match status" value="1"/>
</dbReference>
<keyword evidence="12" id="KW-1185">Reference proteome</keyword>
<accession>A0A8J7IML7</accession>
<dbReference type="Gene3D" id="3.30.70.20">
    <property type="match status" value="1"/>
</dbReference>
<comment type="caution">
    <text evidence="11">The sequence shown here is derived from an EMBL/GenBank/DDBJ whole genome shotgun (WGS) entry which is preliminary data.</text>
</comment>
<evidence type="ECO:0000256" key="7">
    <source>
        <dbReference type="ARBA" id="ARBA00023004"/>
    </source>
</evidence>
<keyword evidence="8 9" id="KW-0411">Iron-sulfur</keyword>
<evidence type="ECO:0000256" key="8">
    <source>
        <dbReference type="ARBA" id="ARBA00023014"/>
    </source>
</evidence>
<dbReference type="PRINTS" id="PR00352">
    <property type="entry name" value="3FE4SFRDOXIN"/>
</dbReference>
<name>A0A8J7IML7_9BACT</name>
<dbReference type="Pfam" id="PF13370">
    <property type="entry name" value="Fer4_13"/>
    <property type="match status" value="1"/>
</dbReference>
<feature type="domain" description="4Fe-4S ferredoxin-type" evidence="10">
    <location>
        <begin position="2"/>
        <end position="30"/>
    </location>
</feature>
<dbReference type="InterPro" id="IPR052395">
    <property type="entry name" value="ET_Ferredoxin"/>
</dbReference>